<evidence type="ECO:0000313" key="2">
    <source>
        <dbReference type="Proteomes" id="UP000502677"/>
    </source>
</evidence>
<evidence type="ECO:0008006" key="3">
    <source>
        <dbReference type="Google" id="ProtNLM"/>
    </source>
</evidence>
<dbReference type="InterPro" id="IPR013783">
    <property type="entry name" value="Ig-like_fold"/>
</dbReference>
<dbReference type="Gene3D" id="2.60.40.10">
    <property type="entry name" value="Immunoglobulins"/>
    <property type="match status" value="1"/>
</dbReference>
<sequence>MNTESIADGAYTVRAYQQLQDGSRSDAAARSFSVDSGYQLPTPVVTGIDAANNRLLPVVTGTGVPGAIVSVLINGVANESAIASDGTWSVTTVRGGVVGSNELTVRQRERSGQGVSAASAPTSFELVAPDIAVDVSGAEPALVVTAIPGSSVTVTDGNGFTHRLTDARAVNRIRIVDNGASGSSASTRAVSVVYTGDGGRRAGAPAVKQLEF</sequence>
<name>A0A6G7XHA9_9MICO</name>
<gene>
    <name evidence="1" type="ORF">G7068_11655</name>
</gene>
<accession>A0A6G7XHA9</accession>
<dbReference type="RefSeq" id="WP_166292109.1">
    <property type="nucleotide sequence ID" value="NZ_CP049863.1"/>
</dbReference>
<dbReference type="KEGG" id="lvi:G7068_11655"/>
<keyword evidence="2" id="KW-1185">Reference proteome</keyword>
<protein>
    <recommendedName>
        <fullName evidence="3">Bacterial Ig-like domain-containing protein</fullName>
    </recommendedName>
</protein>
<evidence type="ECO:0000313" key="1">
    <source>
        <dbReference type="EMBL" id="QIK63767.1"/>
    </source>
</evidence>
<dbReference type="AlphaFoldDB" id="A0A6G7XHA9"/>
<dbReference type="GO" id="GO:0005975">
    <property type="term" value="P:carbohydrate metabolic process"/>
    <property type="evidence" value="ECO:0007669"/>
    <property type="project" value="UniProtKB-ARBA"/>
</dbReference>
<organism evidence="1 2">
    <name type="scientific">Leucobacter viscericola</name>
    <dbReference type="NCBI Taxonomy" id="2714935"/>
    <lineage>
        <taxon>Bacteria</taxon>
        <taxon>Bacillati</taxon>
        <taxon>Actinomycetota</taxon>
        <taxon>Actinomycetes</taxon>
        <taxon>Micrococcales</taxon>
        <taxon>Microbacteriaceae</taxon>
        <taxon>Leucobacter</taxon>
    </lineage>
</organism>
<dbReference type="Proteomes" id="UP000502677">
    <property type="component" value="Chromosome"/>
</dbReference>
<reference evidence="1 2" key="1">
    <citation type="submission" date="2020-03" db="EMBL/GenBank/DDBJ databases">
        <title>Leucobacter sp. nov., isolated from beetles.</title>
        <authorList>
            <person name="Hyun D.-W."/>
            <person name="Bae J.-W."/>
        </authorList>
    </citation>
    <scope>NUCLEOTIDE SEQUENCE [LARGE SCALE GENOMIC DNA]</scope>
    <source>
        <strain evidence="1 2">HDW9C</strain>
    </source>
</reference>
<dbReference type="EMBL" id="CP049863">
    <property type="protein sequence ID" value="QIK63767.1"/>
    <property type="molecule type" value="Genomic_DNA"/>
</dbReference>
<proteinExistence type="predicted"/>